<keyword evidence="2" id="KW-0067">ATP-binding</keyword>
<accession>A0ABU5HZI7</accession>
<dbReference type="PANTHER" id="PTHR43788:SF6">
    <property type="entry name" value="DNA HELICASE B"/>
    <property type="match status" value="1"/>
</dbReference>
<dbReference type="InterPro" id="IPR050534">
    <property type="entry name" value="Coronavir_polyprotein_1ab"/>
</dbReference>
<dbReference type="Proteomes" id="UP001294412">
    <property type="component" value="Unassembled WGS sequence"/>
</dbReference>
<dbReference type="EMBL" id="JAXLPB010000001">
    <property type="protein sequence ID" value="MDY8108470.1"/>
    <property type="molecule type" value="Genomic_DNA"/>
</dbReference>
<protein>
    <submittedName>
        <fullName evidence="4">ATP-dependent RecD-like DNA helicase</fullName>
    </submittedName>
</protein>
<reference evidence="4 5" key="1">
    <citation type="submission" date="2023-12" db="EMBL/GenBank/DDBJ databases">
        <title>Description of Novel Strain Fulvimarina sp. 2208YS6-2-32 isolated from Uroteuthis (Photololigo) edulis.</title>
        <authorList>
            <person name="Park J.-S."/>
        </authorList>
    </citation>
    <scope>NUCLEOTIDE SEQUENCE [LARGE SCALE GENOMIC DNA]</scope>
    <source>
        <strain evidence="4 5">2208YS6-2-32</strain>
    </source>
</reference>
<organism evidence="4 5">
    <name type="scientific">Fulvimarina uroteuthidis</name>
    <dbReference type="NCBI Taxonomy" id="3098149"/>
    <lineage>
        <taxon>Bacteria</taxon>
        <taxon>Pseudomonadati</taxon>
        <taxon>Pseudomonadota</taxon>
        <taxon>Alphaproteobacteria</taxon>
        <taxon>Hyphomicrobiales</taxon>
        <taxon>Aurantimonadaceae</taxon>
        <taxon>Fulvimarina</taxon>
    </lineage>
</organism>
<evidence type="ECO:0000313" key="4">
    <source>
        <dbReference type="EMBL" id="MDY8108470.1"/>
    </source>
</evidence>
<dbReference type="CDD" id="cd18809">
    <property type="entry name" value="SF1_C_RecD"/>
    <property type="match status" value="1"/>
</dbReference>
<sequence length="375" mass="41624">MQFSPQQDDALKAVAEWLENGDSPVFRLFGYAGTGKTTLARHFAEGVDGAVQFAAFTGKAAQVLRSKGAKTARTIHSLIYRPRGEESVEDEEGGTARVSPTFSINRQSPLAKAKLVIIDECSMVDEALGQDLMSFGTPILVLGDPGQLPPVSGGGFFTDAEPDFLLTEIHRQARDNPIVRLALDVREGREIMHGDYGTVQVIGKRDVEQAKVLAADQVLVGTNRTRRAYNRRLRELKDFTDVLPQVGDKLVCLRNDPTKGLLNGSLWQVMTAAKESVKPGINLIVRPDDDDIDKGAAKIRLLKAAFEEPEAEIAWATRKRFDDFDFGYALTVHKAQGSQWDDVMLFDESWAFRESRERWLYTAITRAAKTLTIVR</sequence>
<dbReference type="SUPFAM" id="SSF52540">
    <property type="entry name" value="P-loop containing nucleoside triphosphate hydrolases"/>
    <property type="match status" value="2"/>
</dbReference>
<name>A0ABU5HZI7_9HYPH</name>
<dbReference type="RefSeq" id="WP_322185912.1">
    <property type="nucleotide sequence ID" value="NZ_JAXLPB010000001.1"/>
</dbReference>
<dbReference type="Pfam" id="PF13604">
    <property type="entry name" value="AAA_30"/>
    <property type="match status" value="1"/>
</dbReference>
<keyword evidence="5" id="KW-1185">Reference proteome</keyword>
<dbReference type="Pfam" id="PF13538">
    <property type="entry name" value="UvrD_C_2"/>
    <property type="match status" value="1"/>
</dbReference>
<evidence type="ECO:0000259" key="3">
    <source>
        <dbReference type="Pfam" id="PF13538"/>
    </source>
</evidence>
<dbReference type="InterPro" id="IPR027417">
    <property type="entry name" value="P-loop_NTPase"/>
</dbReference>
<keyword evidence="1" id="KW-0547">Nucleotide-binding</keyword>
<gene>
    <name evidence="4" type="ORF">U0C82_04795</name>
</gene>
<evidence type="ECO:0000256" key="1">
    <source>
        <dbReference type="ARBA" id="ARBA00022741"/>
    </source>
</evidence>
<evidence type="ECO:0000313" key="5">
    <source>
        <dbReference type="Proteomes" id="UP001294412"/>
    </source>
</evidence>
<dbReference type="Gene3D" id="3.40.50.300">
    <property type="entry name" value="P-loop containing nucleotide triphosphate hydrolases"/>
    <property type="match status" value="2"/>
</dbReference>
<comment type="caution">
    <text evidence="4">The sequence shown here is derived from an EMBL/GenBank/DDBJ whole genome shotgun (WGS) entry which is preliminary data.</text>
</comment>
<evidence type="ECO:0000256" key="2">
    <source>
        <dbReference type="ARBA" id="ARBA00022840"/>
    </source>
</evidence>
<dbReference type="InterPro" id="IPR027785">
    <property type="entry name" value="UvrD-like_helicase_C"/>
</dbReference>
<dbReference type="PANTHER" id="PTHR43788">
    <property type="entry name" value="DNA2/NAM7 HELICASE FAMILY MEMBER"/>
    <property type="match status" value="1"/>
</dbReference>
<feature type="domain" description="UvrD-like helicase C-terminal" evidence="3">
    <location>
        <begin position="327"/>
        <end position="374"/>
    </location>
</feature>
<proteinExistence type="predicted"/>